<name>A0AAV8PVX5_ENSVE</name>
<keyword evidence="5" id="KW-0611">Plant defense</keyword>
<evidence type="ECO:0000313" key="8">
    <source>
        <dbReference type="Proteomes" id="UP001222027"/>
    </source>
</evidence>
<keyword evidence="4" id="KW-0547">Nucleotide-binding</keyword>
<feature type="domain" description="Disease resistance N-terminal" evidence="6">
    <location>
        <begin position="8"/>
        <end position="50"/>
    </location>
</feature>
<evidence type="ECO:0000256" key="2">
    <source>
        <dbReference type="ARBA" id="ARBA00022614"/>
    </source>
</evidence>
<evidence type="ECO:0000256" key="4">
    <source>
        <dbReference type="ARBA" id="ARBA00022741"/>
    </source>
</evidence>
<evidence type="ECO:0000313" key="7">
    <source>
        <dbReference type="EMBL" id="KAJ8461149.1"/>
    </source>
</evidence>
<protein>
    <recommendedName>
        <fullName evidence="6">Disease resistance N-terminal domain-containing protein</fullName>
    </recommendedName>
</protein>
<dbReference type="Proteomes" id="UP001222027">
    <property type="component" value="Unassembled WGS sequence"/>
</dbReference>
<evidence type="ECO:0000259" key="6">
    <source>
        <dbReference type="Pfam" id="PF18052"/>
    </source>
</evidence>
<accession>A0AAV8PVX5</accession>
<evidence type="ECO:0000256" key="3">
    <source>
        <dbReference type="ARBA" id="ARBA00022737"/>
    </source>
</evidence>
<sequence length="89" mass="10812">MVTTLWTLEDAEERQLQDKLVRYWLAKLKDVAYDMDELLDKCAAAKIRWEMEMEMESRAELRDAGRWLLLRFLLAQELVHWRMIQLIEV</sequence>
<comment type="caution">
    <text evidence="7">The sequence shown here is derived from an EMBL/GenBank/DDBJ whole genome shotgun (WGS) entry which is preliminary data.</text>
</comment>
<dbReference type="AlphaFoldDB" id="A0AAV8PVX5"/>
<dbReference type="Gene3D" id="1.20.5.4130">
    <property type="match status" value="1"/>
</dbReference>
<dbReference type="InterPro" id="IPR041118">
    <property type="entry name" value="Rx_N"/>
</dbReference>
<keyword evidence="3" id="KW-0677">Repeat</keyword>
<keyword evidence="8" id="KW-1185">Reference proteome</keyword>
<dbReference type="GO" id="GO:0006952">
    <property type="term" value="P:defense response"/>
    <property type="evidence" value="ECO:0007669"/>
    <property type="project" value="UniProtKB-KW"/>
</dbReference>
<gene>
    <name evidence="7" type="ORF">OPV22_034075</name>
</gene>
<dbReference type="GO" id="GO:0000166">
    <property type="term" value="F:nucleotide binding"/>
    <property type="evidence" value="ECO:0007669"/>
    <property type="project" value="UniProtKB-KW"/>
</dbReference>
<evidence type="ECO:0000256" key="1">
    <source>
        <dbReference type="ARBA" id="ARBA00008894"/>
    </source>
</evidence>
<dbReference type="EMBL" id="JAQQAF010000009">
    <property type="protein sequence ID" value="KAJ8461149.1"/>
    <property type="molecule type" value="Genomic_DNA"/>
</dbReference>
<comment type="similarity">
    <text evidence="1">Belongs to the disease resistance NB-LRR family.</text>
</comment>
<reference evidence="7 8" key="1">
    <citation type="submission" date="2022-12" db="EMBL/GenBank/DDBJ databases">
        <title>Chromosome-scale assembly of the Ensete ventricosum genome.</title>
        <authorList>
            <person name="Dussert Y."/>
            <person name="Stocks J."/>
            <person name="Wendawek A."/>
            <person name="Woldeyes F."/>
            <person name="Nichols R.A."/>
            <person name="Borrell J.S."/>
        </authorList>
    </citation>
    <scope>NUCLEOTIDE SEQUENCE [LARGE SCALE GENOMIC DNA]</scope>
    <source>
        <strain evidence="8">cv. Maze</strain>
        <tissue evidence="7">Seeds</tissue>
    </source>
</reference>
<keyword evidence="2" id="KW-0433">Leucine-rich repeat</keyword>
<dbReference type="Pfam" id="PF18052">
    <property type="entry name" value="Rx_N"/>
    <property type="match status" value="1"/>
</dbReference>
<organism evidence="7 8">
    <name type="scientific">Ensete ventricosum</name>
    <name type="common">Abyssinian banana</name>
    <name type="synonym">Musa ensete</name>
    <dbReference type="NCBI Taxonomy" id="4639"/>
    <lineage>
        <taxon>Eukaryota</taxon>
        <taxon>Viridiplantae</taxon>
        <taxon>Streptophyta</taxon>
        <taxon>Embryophyta</taxon>
        <taxon>Tracheophyta</taxon>
        <taxon>Spermatophyta</taxon>
        <taxon>Magnoliopsida</taxon>
        <taxon>Liliopsida</taxon>
        <taxon>Zingiberales</taxon>
        <taxon>Musaceae</taxon>
        <taxon>Ensete</taxon>
    </lineage>
</organism>
<evidence type="ECO:0000256" key="5">
    <source>
        <dbReference type="ARBA" id="ARBA00022821"/>
    </source>
</evidence>
<proteinExistence type="inferred from homology"/>